<gene>
    <name evidence="1" type="ORF">OXX778_LOCUS21976</name>
</gene>
<dbReference type="Proteomes" id="UP000663879">
    <property type="component" value="Unassembled WGS sequence"/>
</dbReference>
<accession>A0A814QI18</accession>
<comment type="caution">
    <text evidence="1">The sequence shown here is derived from an EMBL/GenBank/DDBJ whole genome shotgun (WGS) entry which is preliminary data.</text>
</comment>
<dbReference type="AlphaFoldDB" id="A0A814QI18"/>
<protein>
    <submittedName>
        <fullName evidence="1">Uncharacterized protein</fullName>
    </submittedName>
</protein>
<proteinExistence type="predicted"/>
<evidence type="ECO:0000313" key="2">
    <source>
        <dbReference type="Proteomes" id="UP000663879"/>
    </source>
</evidence>
<name>A0A814QI18_9BILA</name>
<dbReference type="EMBL" id="CAJNOC010008687">
    <property type="protein sequence ID" value="CAF1119324.1"/>
    <property type="molecule type" value="Genomic_DNA"/>
</dbReference>
<organism evidence="1 2">
    <name type="scientific">Brachionus calyciflorus</name>
    <dbReference type="NCBI Taxonomy" id="104777"/>
    <lineage>
        <taxon>Eukaryota</taxon>
        <taxon>Metazoa</taxon>
        <taxon>Spiralia</taxon>
        <taxon>Gnathifera</taxon>
        <taxon>Rotifera</taxon>
        <taxon>Eurotatoria</taxon>
        <taxon>Monogononta</taxon>
        <taxon>Pseudotrocha</taxon>
        <taxon>Ploima</taxon>
        <taxon>Brachionidae</taxon>
        <taxon>Brachionus</taxon>
    </lineage>
</organism>
<sequence length="128" mass="14969">MRASRGTHHELLKFHLAEQWFRGNNSKMGYLVFEKIIRNFYKNKNIYEKEQSIKENMVSKIKNNVDKFISLTSLSNDELKSRVASNERFEELSNIASLGNPSRKETRLIFLSIATMLDIIEENNQANN</sequence>
<dbReference type="OrthoDB" id="10221226at2759"/>
<evidence type="ECO:0000313" key="1">
    <source>
        <dbReference type="EMBL" id="CAF1119324.1"/>
    </source>
</evidence>
<keyword evidence="2" id="KW-1185">Reference proteome</keyword>
<reference evidence="1" key="1">
    <citation type="submission" date="2021-02" db="EMBL/GenBank/DDBJ databases">
        <authorList>
            <person name="Nowell W R."/>
        </authorList>
    </citation>
    <scope>NUCLEOTIDE SEQUENCE</scope>
    <source>
        <strain evidence="1">Ploen Becks lab</strain>
    </source>
</reference>